<gene>
    <name evidence="1" type="ORF">PV08_06317</name>
</gene>
<protein>
    <submittedName>
        <fullName evidence="1">Uncharacterized protein</fullName>
    </submittedName>
</protein>
<dbReference type="Proteomes" id="UP000053328">
    <property type="component" value="Unassembled WGS sequence"/>
</dbReference>
<dbReference type="RefSeq" id="XP_016236482.1">
    <property type="nucleotide sequence ID" value="XM_016380655.1"/>
</dbReference>
<dbReference type="EMBL" id="KN847495">
    <property type="protein sequence ID" value="KIW16266.1"/>
    <property type="molecule type" value="Genomic_DNA"/>
</dbReference>
<proteinExistence type="predicted"/>
<dbReference type="VEuPathDB" id="FungiDB:PV08_06317"/>
<sequence length="136" mass="14636">MTLKGPMRGLQDDAAERITLPTIHLTTLPPHLREPKDQTEMLVNLRYLKRIHQKMREGCSHAMLVNPLDDTGRGTELALGDGSLLMVVLKGPLHPLSAAAIPASMALVPIALVDAQAFAPTALMTLIQCPAMTPTA</sequence>
<dbReference type="AlphaFoldDB" id="A0A0D1YMJ7"/>
<reference evidence="1 2" key="1">
    <citation type="submission" date="2015-01" db="EMBL/GenBank/DDBJ databases">
        <title>The Genome Sequence of Exophiala spinifera CBS89968.</title>
        <authorList>
            <consortium name="The Broad Institute Genomics Platform"/>
            <person name="Cuomo C."/>
            <person name="de Hoog S."/>
            <person name="Gorbushina A."/>
            <person name="Stielow B."/>
            <person name="Teixiera M."/>
            <person name="Abouelleil A."/>
            <person name="Chapman S.B."/>
            <person name="Priest M."/>
            <person name="Young S.K."/>
            <person name="Wortman J."/>
            <person name="Nusbaum C."/>
            <person name="Birren B."/>
        </authorList>
    </citation>
    <scope>NUCLEOTIDE SEQUENCE [LARGE SCALE GENOMIC DNA]</scope>
    <source>
        <strain evidence="1 2">CBS 89968</strain>
    </source>
</reference>
<dbReference type="GeneID" id="27333400"/>
<evidence type="ECO:0000313" key="2">
    <source>
        <dbReference type="Proteomes" id="UP000053328"/>
    </source>
</evidence>
<name>A0A0D1YMJ7_9EURO</name>
<dbReference type="HOGENOM" id="CLU_1875461_0_0_1"/>
<evidence type="ECO:0000313" key="1">
    <source>
        <dbReference type="EMBL" id="KIW16266.1"/>
    </source>
</evidence>
<organism evidence="1 2">
    <name type="scientific">Exophiala spinifera</name>
    <dbReference type="NCBI Taxonomy" id="91928"/>
    <lineage>
        <taxon>Eukaryota</taxon>
        <taxon>Fungi</taxon>
        <taxon>Dikarya</taxon>
        <taxon>Ascomycota</taxon>
        <taxon>Pezizomycotina</taxon>
        <taxon>Eurotiomycetes</taxon>
        <taxon>Chaetothyriomycetidae</taxon>
        <taxon>Chaetothyriales</taxon>
        <taxon>Herpotrichiellaceae</taxon>
        <taxon>Exophiala</taxon>
    </lineage>
</organism>
<keyword evidence="2" id="KW-1185">Reference proteome</keyword>
<accession>A0A0D1YMJ7</accession>